<dbReference type="SUPFAM" id="SSF47336">
    <property type="entry name" value="ACP-like"/>
    <property type="match status" value="2"/>
</dbReference>
<evidence type="ECO:0000313" key="12">
    <source>
        <dbReference type="Proteomes" id="UP000735541"/>
    </source>
</evidence>
<dbReference type="PANTHER" id="PTHR45527">
    <property type="entry name" value="NONRIBOSOMAL PEPTIDE SYNTHETASE"/>
    <property type="match status" value="1"/>
</dbReference>
<dbReference type="Gene3D" id="3.30.559.30">
    <property type="entry name" value="Nonribosomal peptide synthetase, condensation domain"/>
    <property type="match status" value="1"/>
</dbReference>
<dbReference type="InterPro" id="IPR057737">
    <property type="entry name" value="Condensation_MtbB-like"/>
</dbReference>
<dbReference type="NCBIfam" id="TIGR01733">
    <property type="entry name" value="AA-adenyl-dom"/>
    <property type="match status" value="1"/>
</dbReference>
<evidence type="ECO:0000256" key="3">
    <source>
        <dbReference type="ARBA" id="ARBA00007380"/>
    </source>
</evidence>
<dbReference type="SUPFAM" id="SSF52777">
    <property type="entry name" value="CoA-dependent acyltransferases"/>
    <property type="match status" value="2"/>
</dbReference>
<dbReference type="Gene3D" id="3.30.559.10">
    <property type="entry name" value="Chloramphenicol acetyltransferase-like domain"/>
    <property type="match status" value="1"/>
</dbReference>
<dbReference type="Proteomes" id="UP000735541">
    <property type="component" value="Unassembled WGS sequence"/>
</dbReference>
<dbReference type="PROSITE" id="PS00012">
    <property type="entry name" value="PHOSPHOPANTETHEINE"/>
    <property type="match status" value="1"/>
</dbReference>
<dbReference type="SUPFAM" id="SSF56801">
    <property type="entry name" value="Acetyl-CoA synthetase-like"/>
    <property type="match status" value="1"/>
</dbReference>
<keyword evidence="6" id="KW-0597">Phosphoprotein</keyword>
<dbReference type="Gene3D" id="3.40.50.1820">
    <property type="entry name" value="alpha/beta hydrolase"/>
    <property type="match status" value="1"/>
</dbReference>
<keyword evidence="12" id="KW-1185">Reference proteome</keyword>
<dbReference type="SMART" id="SM00823">
    <property type="entry name" value="PKS_PP"/>
    <property type="match status" value="1"/>
</dbReference>
<protein>
    <recommendedName>
        <fullName evidence="4">Phenyloxazoline synthase MbtB</fullName>
    </recommendedName>
    <alternativeName>
        <fullName evidence="8">Mycobactin synthetase protein B</fullName>
    </alternativeName>
</protein>
<keyword evidence="5" id="KW-0596">Phosphopantetheine</keyword>
<evidence type="ECO:0000256" key="4">
    <source>
        <dbReference type="ARBA" id="ARBA00016743"/>
    </source>
</evidence>
<dbReference type="InterPro" id="IPR023213">
    <property type="entry name" value="CAT-like_dom_sf"/>
</dbReference>
<organism evidence="11 12">
    <name type="scientific">Streptomyces halstedii</name>
    <dbReference type="NCBI Taxonomy" id="1944"/>
    <lineage>
        <taxon>Bacteria</taxon>
        <taxon>Bacillati</taxon>
        <taxon>Actinomycetota</taxon>
        <taxon>Actinomycetes</taxon>
        <taxon>Kitasatosporales</taxon>
        <taxon>Streptomycetaceae</taxon>
        <taxon>Streptomyces</taxon>
    </lineage>
</organism>
<dbReference type="SUPFAM" id="SSF53335">
    <property type="entry name" value="S-adenosyl-L-methionine-dependent methyltransferases"/>
    <property type="match status" value="1"/>
</dbReference>
<dbReference type="Gene3D" id="3.40.50.150">
    <property type="entry name" value="Vaccinia Virus protein VP39"/>
    <property type="match status" value="1"/>
</dbReference>
<dbReference type="Pfam" id="PF00668">
    <property type="entry name" value="Condensation"/>
    <property type="match status" value="1"/>
</dbReference>
<evidence type="ECO:0000256" key="7">
    <source>
        <dbReference type="ARBA" id="ARBA00022598"/>
    </source>
</evidence>
<dbReference type="InterPro" id="IPR029063">
    <property type="entry name" value="SAM-dependent_MTases_sf"/>
</dbReference>
<dbReference type="CDD" id="cd19535">
    <property type="entry name" value="Cyc_NRPS"/>
    <property type="match status" value="1"/>
</dbReference>
<comment type="cofactor">
    <cofactor evidence="1">
        <name>pantetheine 4'-phosphate</name>
        <dbReference type="ChEBI" id="CHEBI:47942"/>
    </cofactor>
</comment>
<dbReference type="InterPro" id="IPR000873">
    <property type="entry name" value="AMP-dep_synth/lig_dom"/>
</dbReference>
<sequence>MGSPEALRRQLSELLGTELGVGHQDANLFELGLQSLQLMQFVNRLNRAGVRADFSLMAQDARLSRWYELLGGELGDTDGGDGPAPPPAAPRVDGRDPFPLTPVQQAYWIGRQDGRPLGGVGCHAYLEFDAPHVDADRLETAVRALMRRHPMLRALFLDDATQRVLDTSPWPGLTVHRHEDPADAARALDTVRETLSHRRPDVARGDVMDVQLSHLPGGGHRIHLDVDLLAADVHSVRVILADLAALYEDPHAPGEPVYGFAQYLADRAAAGHDTGAGRAKEYWAKRLPGLPGGPALPLQADPGEVAVTRFVRRTRVLTPQRWAVLRRRASEHGLTPSVVVATAFAEVLARWSGERHFLLNLPLFDRDHEAHPDVGGVVADFTSLILLEVDLTRGTGFAERARALQERLHEDVGHAAYSGVDVLRDFIRADVEAPRTAPVVFACNVDAPLVPDAFAELFGDVTWMVSQTPQVWLDCQVYRTRDDGLLLAWDAVDELFPPGMLDTMLDACAALLGELTVTDWGGAPELRLPAAQRRRRDEVNRVPRAHSGRLLHEAFFARARERADAPALLWGDGGDGGPGGDGPRCGTGDGPGGTLTHGELADRALRIAGSLARRGVCRGAPVVVTAPKGPDQIAAVLGVLAAGGTYVPIGVDQPAERRERMLALSGARLVLDGRQSRPPDRPGTEVLPLEQALLAAPLSAPTRADPEDTAYVIFTSGSTGTPNGVEISHRAAVNTVEDVNDRFGVTADDRVLAVSALDFDLSVWDVFGLLGAGGALVLVAESDRRDAQRWLSLCRRHGVTVWNSVPALMDMLLTAADQAPLPGSLRLALLSGDWIGLDLPGALHDATDGRCALVGLGGATEAAIWSNHHEVGAVPAHWRSIPYGTPLGNQRFRVVDAQGRDCPDWVPGELRIGGDGLARGYRGDPALTAERFVSDRGERWYRTGDVARYWPDGSLEFLGRADQQVKINGFRVELGEIETALQGHPCVAHAVTVALGERRDELVTAVVERRAPAPAPGGAALPRPSHGAVDQEHALTETLLAAVLDGLCVPSADGAMWPPPIPEEQKARLDGWTEYLVGREVLAGSARPLVPGPRWNQVRDPRRPAFLRERTAGTPLERVADAWARAVPLLTAVVKGEAGTEALFEDPALSPEGLGDLLPGVRACLADIARELSGPARDGTGPLTVAEWGAMGGRNADRLFEDLDPDSVIYTLLAPSAAELASAEARLATSRHTVRMALRDASAVPEAYLHRFDAVVVNDALSSMPDPDTAVAAMALLGTAGGRLWLLARTEPSPLALPGTTPTHGTCPFDAGQWLRALAYEGFADARVTRVEPDQVVLITARYPPKAPGLDPVALRAWLADHLPAHMIPGMLVALPALPLSGNGKVDHRRVREVLSGCAVRPPESAEPPRGEVEETLAGLWTEVLGGHDVSRDANFFLMGGDSMLATQLVTGVRRRLGVELPMRAVLRAPTVAGMGALVAELRGQAAAVPRGTRAGAYDVHGHDAYDEGEL</sequence>
<comment type="pathway">
    <text evidence="2">Siderophore biosynthesis; mycobactin biosynthesis.</text>
</comment>
<dbReference type="InterPro" id="IPR036736">
    <property type="entry name" value="ACP-like_sf"/>
</dbReference>
<feature type="region of interest" description="Disordered" evidence="9">
    <location>
        <begin position="572"/>
        <end position="597"/>
    </location>
</feature>
<reference evidence="11 12" key="1">
    <citation type="submission" date="2021-07" db="EMBL/GenBank/DDBJ databases">
        <title>Sequencing Streptomyces halstedii LGO-A4 genome an citrus endophytic actinomycete.</title>
        <authorList>
            <person name="Samborskyy M."/>
            <person name="Scott N."/>
            <person name="Deglau R."/>
            <person name="Dickens S."/>
            <person name="Oliveira L.G."/>
        </authorList>
    </citation>
    <scope>NUCLEOTIDE SEQUENCE [LARGE SCALE GENOMIC DNA]</scope>
    <source>
        <strain evidence="11 12">LGO-A4</strain>
    </source>
</reference>
<evidence type="ECO:0000259" key="10">
    <source>
        <dbReference type="PROSITE" id="PS50075"/>
    </source>
</evidence>
<evidence type="ECO:0000256" key="1">
    <source>
        <dbReference type="ARBA" id="ARBA00001957"/>
    </source>
</evidence>
<dbReference type="Pfam" id="PF00550">
    <property type="entry name" value="PP-binding"/>
    <property type="match status" value="2"/>
</dbReference>
<evidence type="ECO:0000256" key="8">
    <source>
        <dbReference type="ARBA" id="ARBA00033440"/>
    </source>
</evidence>
<dbReference type="InterPro" id="IPR045851">
    <property type="entry name" value="AMP-bd_C_sf"/>
</dbReference>
<dbReference type="Gene3D" id="1.10.1200.10">
    <property type="entry name" value="ACP-like"/>
    <property type="match status" value="1"/>
</dbReference>
<dbReference type="InterPro" id="IPR020806">
    <property type="entry name" value="PKS_PP-bd"/>
</dbReference>
<accession>A0ABS6TTH6</accession>
<evidence type="ECO:0000256" key="9">
    <source>
        <dbReference type="SAM" id="MobiDB-lite"/>
    </source>
</evidence>
<dbReference type="EMBL" id="JAHUVW010000001">
    <property type="protein sequence ID" value="MBV7671598.1"/>
    <property type="molecule type" value="Genomic_DNA"/>
</dbReference>
<feature type="region of interest" description="Disordered" evidence="9">
    <location>
        <begin position="74"/>
        <end position="97"/>
    </location>
</feature>
<dbReference type="Gene3D" id="3.40.50.12780">
    <property type="entry name" value="N-terminal domain of ligase-like"/>
    <property type="match status" value="1"/>
</dbReference>
<dbReference type="Gene3D" id="3.30.300.30">
    <property type="match status" value="2"/>
</dbReference>
<comment type="caution">
    <text evidence="11">The sequence shown here is derived from an EMBL/GenBank/DDBJ whole genome shotgun (WGS) entry which is preliminary data.</text>
</comment>
<dbReference type="CDD" id="cd12114">
    <property type="entry name" value="A_NRPS_TlmIV_like"/>
    <property type="match status" value="1"/>
</dbReference>
<dbReference type="InterPro" id="IPR029058">
    <property type="entry name" value="AB_hydrolase_fold"/>
</dbReference>
<name>A0ABS6TTH6_STRHA</name>
<dbReference type="PROSITE" id="PS50075">
    <property type="entry name" value="CARRIER"/>
    <property type="match status" value="1"/>
</dbReference>
<evidence type="ECO:0000256" key="2">
    <source>
        <dbReference type="ARBA" id="ARBA00005102"/>
    </source>
</evidence>
<keyword evidence="7" id="KW-0436">Ligase</keyword>
<dbReference type="InterPro" id="IPR009081">
    <property type="entry name" value="PP-bd_ACP"/>
</dbReference>
<dbReference type="InterPro" id="IPR006162">
    <property type="entry name" value="Ppantetheine_attach_site"/>
</dbReference>
<gene>
    <name evidence="11" type="ORF">STHAL_19305</name>
</gene>
<feature type="domain" description="Carrier" evidence="10">
    <location>
        <begin position="1408"/>
        <end position="1483"/>
    </location>
</feature>
<dbReference type="PANTHER" id="PTHR45527:SF10">
    <property type="entry name" value="PYOCHELIN SYNTHASE PCHF"/>
    <property type="match status" value="1"/>
</dbReference>
<dbReference type="Pfam" id="PF00501">
    <property type="entry name" value="AMP-binding"/>
    <property type="match status" value="1"/>
</dbReference>
<evidence type="ECO:0000256" key="6">
    <source>
        <dbReference type="ARBA" id="ARBA00022553"/>
    </source>
</evidence>
<evidence type="ECO:0000313" key="11">
    <source>
        <dbReference type="EMBL" id="MBV7671598.1"/>
    </source>
</evidence>
<feature type="compositionally biased region" description="Gly residues" evidence="9">
    <location>
        <begin position="572"/>
        <end position="595"/>
    </location>
</feature>
<evidence type="ECO:0000256" key="5">
    <source>
        <dbReference type="ARBA" id="ARBA00022450"/>
    </source>
</evidence>
<dbReference type="InterPro" id="IPR042099">
    <property type="entry name" value="ANL_N_sf"/>
</dbReference>
<dbReference type="InterPro" id="IPR010071">
    <property type="entry name" value="AA_adenyl_dom"/>
</dbReference>
<proteinExistence type="inferred from homology"/>
<comment type="similarity">
    <text evidence="3">Belongs to the ATP-dependent AMP-binding enzyme family. MbtB subfamily.</text>
</comment>
<dbReference type="InterPro" id="IPR001242">
    <property type="entry name" value="Condensation_dom"/>
</dbReference>